<evidence type="ECO:0008006" key="4">
    <source>
        <dbReference type="Google" id="ProtNLM"/>
    </source>
</evidence>
<dbReference type="AlphaFoldDB" id="H3CPD3"/>
<reference evidence="3" key="1">
    <citation type="journal article" date="2004" name="Nature">
        <title>Genome duplication in the teleost fish Tetraodon nigroviridis reveals the early vertebrate proto-karyotype.</title>
        <authorList>
            <person name="Jaillon O."/>
            <person name="Aury J.-M."/>
            <person name="Brunet F."/>
            <person name="Petit J.-L."/>
            <person name="Stange-Thomann N."/>
            <person name="Mauceli E."/>
            <person name="Bouneau L."/>
            <person name="Fischer C."/>
            <person name="Ozouf-Costaz C."/>
            <person name="Bernot A."/>
            <person name="Nicaud S."/>
            <person name="Jaffe D."/>
            <person name="Fisher S."/>
            <person name="Lutfalla G."/>
            <person name="Dossat C."/>
            <person name="Segurens B."/>
            <person name="Dasilva C."/>
            <person name="Salanoubat M."/>
            <person name="Levy M."/>
            <person name="Boudet N."/>
            <person name="Castellano S."/>
            <person name="Anthouard V."/>
            <person name="Jubin C."/>
            <person name="Castelli V."/>
            <person name="Katinka M."/>
            <person name="Vacherie B."/>
            <person name="Biemont C."/>
            <person name="Skalli Z."/>
            <person name="Cattolico L."/>
            <person name="Poulain J."/>
            <person name="De Berardinis V."/>
            <person name="Cruaud C."/>
            <person name="Duprat S."/>
            <person name="Brottier P."/>
            <person name="Coutanceau J.-P."/>
            <person name="Gouzy J."/>
            <person name="Parra G."/>
            <person name="Lardier G."/>
            <person name="Chapple C."/>
            <person name="McKernan K.J."/>
            <person name="McEwan P."/>
            <person name="Bosak S."/>
            <person name="Kellis M."/>
            <person name="Volff J.-N."/>
            <person name="Guigo R."/>
            <person name="Zody M.C."/>
            <person name="Mesirov J."/>
            <person name="Lindblad-Toh K."/>
            <person name="Birren B."/>
            <person name="Nusbaum C."/>
            <person name="Kahn D."/>
            <person name="Robinson-Rechavi M."/>
            <person name="Laudet V."/>
            <person name="Schachter V."/>
            <person name="Quetier F."/>
            <person name="Saurin W."/>
            <person name="Scarpelli C."/>
            <person name="Wincker P."/>
            <person name="Lander E.S."/>
            <person name="Weissenbach J."/>
            <person name="Roest Crollius H."/>
        </authorList>
    </citation>
    <scope>NUCLEOTIDE SEQUENCE [LARGE SCALE GENOMIC DNA]</scope>
</reference>
<keyword evidence="3" id="KW-1185">Reference proteome</keyword>
<dbReference type="PANTHER" id="PTHR11830">
    <property type="entry name" value="40S RIBOSOMAL PROTEIN S3A"/>
    <property type="match status" value="1"/>
</dbReference>
<name>H3CPD3_TETNG</name>
<dbReference type="InParanoid" id="H3CPD3"/>
<protein>
    <recommendedName>
        <fullName evidence="4">USP domain-containing protein</fullName>
    </recommendedName>
</protein>
<dbReference type="STRING" id="99883.ENSTNIP00000010116"/>
<dbReference type="SUPFAM" id="SSF54001">
    <property type="entry name" value="Cysteine proteinases"/>
    <property type="match status" value="1"/>
</dbReference>
<dbReference type="InterPro" id="IPR038765">
    <property type="entry name" value="Papain-like_cys_pep_sf"/>
</dbReference>
<reference evidence="2" key="3">
    <citation type="submission" date="2025-09" db="UniProtKB">
        <authorList>
            <consortium name="Ensembl"/>
        </authorList>
    </citation>
    <scope>IDENTIFICATION</scope>
</reference>
<dbReference type="Gene3D" id="3.90.70.10">
    <property type="entry name" value="Cysteine proteinases"/>
    <property type="match status" value="1"/>
</dbReference>
<accession>H3CPD3</accession>
<dbReference type="Proteomes" id="UP000007303">
    <property type="component" value="Unassembled WGS sequence"/>
</dbReference>
<organism evidence="2 3">
    <name type="scientific">Tetraodon nigroviridis</name>
    <name type="common">Spotted green pufferfish</name>
    <name type="synonym">Chelonodon nigroviridis</name>
    <dbReference type="NCBI Taxonomy" id="99883"/>
    <lineage>
        <taxon>Eukaryota</taxon>
        <taxon>Metazoa</taxon>
        <taxon>Chordata</taxon>
        <taxon>Craniata</taxon>
        <taxon>Vertebrata</taxon>
        <taxon>Euteleostomi</taxon>
        <taxon>Actinopterygii</taxon>
        <taxon>Neopterygii</taxon>
        <taxon>Teleostei</taxon>
        <taxon>Neoteleostei</taxon>
        <taxon>Acanthomorphata</taxon>
        <taxon>Eupercaria</taxon>
        <taxon>Tetraodontiformes</taxon>
        <taxon>Tetradontoidea</taxon>
        <taxon>Tetraodontidae</taxon>
        <taxon>Tetraodon</taxon>
    </lineage>
</organism>
<dbReference type="HOGENOM" id="CLU_091847_0_0_1"/>
<evidence type="ECO:0000256" key="1">
    <source>
        <dbReference type="ARBA" id="ARBA00022490"/>
    </source>
</evidence>
<evidence type="ECO:0000313" key="3">
    <source>
        <dbReference type="Proteomes" id="UP000007303"/>
    </source>
</evidence>
<dbReference type="Ensembl" id="ENSTNIT00000010296.1">
    <property type="protein sequence ID" value="ENSTNIP00000010116.1"/>
    <property type="gene ID" value="ENSTNIG00000007312.1"/>
</dbReference>
<dbReference type="GeneTree" id="ENSGT00390000018123"/>
<proteinExistence type="predicted"/>
<keyword evidence="1" id="KW-0963">Cytoplasm</keyword>
<evidence type="ECO:0000313" key="2">
    <source>
        <dbReference type="Ensembl" id="ENSTNIP00000010116.1"/>
    </source>
</evidence>
<reference evidence="2" key="2">
    <citation type="submission" date="2025-08" db="UniProtKB">
        <authorList>
            <consortium name="Ensembl"/>
        </authorList>
    </citation>
    <scope>IDENTIFICATION</scope>
</reference>
<sequence length="253" mass="28607">AFRSSEGTSQGACTFQIFLEKEQMGTMPTVQQLLETSCLSGDLKFEEVPSCLMVQMPRCGNKYKMFSHIIPSTELDITDLLYNSQRECFICGQSAEHECLQCLPDRKLQPGRIKQYCSVCNSQVHRHPSRQGHTPKVLPAAASQAAERPVSRHTLELFAVLCIHTSHYVCFAKYGPGPRSWLFFDSMADRCGDDQNGYNIPEIRACPEVGEFLSRPEEELGRTNPAQTPDLVRRLLCDSYMFLYHNRGQSLSN</sequence>